<name>A0ACB8R729_9AGAM</name>
<evidence type="ECO:0000313" key="1">
    <source>
        <dbReference type="EMBL" id="KAI0039391.1"/>
    </source>
</evidence>
<dbReference type="Proteomes" id="UP000814033">
    <property type="component" value="Unassembled WGS sequence"/>
</dbReference>
<reference evidence="1" key="1">
    <citation type="submission" date="2021-02" db="EMBL/GenBank/DDBJ databases">
        <authorList>
            <consortium name="DOE Joint Genome Institute"/>
            <person name="Ahrendt S."/>
            <person name="Looney B.P."/>
            <person name="Miyauchi S."/>
            <person name="Morin E."/>
            <person name="Drula E."/>
            <person name="Courty P.E."/>
            <person name="Chicoki N."/>
            <person name="Fauchery L."/>
            <person name="Kohler A."/>
            <person name="Kuo A."/>
            <person name="Labutti K."/>
            <person name="Pangilinan J."/>
            <person name="Lipzen A."/>
            <person name="Riley R."/>
            <person name="Andreopoulos W."/>
            <person name="He G."/>
            <person name="Johnson J."/>
            <person name="Barry K.W."/>
            <person name="Grigoriev I.V."/>
            <person name="Nagy L."/>
            <person name="Hibbett D."/>
            <person name="Henrissat B."/>
            <person name="Matheny P.B."/>
            <person name="Labbe J."/>
            <person name="Martin F."/>
        </authorList>
    </citation>
    <scope>NUCLEOTIDE SEQUENCE</scope>
    <source>
        <strain evidence="1">FP105234-sp</strain>
    </source>
</reference>
<sequence length="256" mass="28286">MLASTSASFLVSRSPINSASELPTFTLPPAVPLAPDDDLLCIEPETENERRLLERLHEQTARAKQDQKERSDERAIIVLQAEYCASVRNQLASQEEKASKGKGKARLVGDGLPRLLTGDVFFERVVQHEADAKAGKLEKDKMQSARNAYAEALEKWKHTEDQRKAQNKATTAAWREAVVVWEKERDLAKTEGRRAAWKKPIRGKLMAAVPKPKVPKAGDKGRVLAVDTVSATESSSDALEGEETESDAGLEEDDQI</sequence>
<dbReference type="EMBL" id="MU276310">
    <property type="protein sequence ID" value="KAI0039391.1"/>
    <property type="molecule type" value="Genomic_DNA"/>
</dbReference>
<proteinExistence type="predicted"/>
<reference evidence="1" key="2">
    <citation type="journal article" date="2022" name="New Phytol.">
        <title>Evolutionary transition to the ectomycorrhizal habit in the genomes of a hyperdiverse lineage of mushroom-forming fungi.</title>
        <authorList>
            <person name="Looney B."/>
            <person name="Miyauchi S."/>
            <person name="Morin E."/>
            <person name="Drula E."/>
            <person name="Courty P.E."/>
            <person name="Kohler A."/>
            <person name="Kuo A."/>
            <person name="LaButti K."/>
            <person name="Pangilinan J."/>
            <person name="Lipzen A."/>
            <person name="Riley R."/>
            <person name="Andreopoulos W."/>
            <person name="He G."/>
            <person name="Johnson J."/>
            <person name="Nolan M."/>
            <person name="Tritt A."/>
            <person name="Barry K.W."/>
            <person name="Grigoriev I.V."/>
            <person name="Nagy L.G."/>
            <person name="Hibbett D."/>
            <person name="Henrissat B."/>
            <person name="Matheny P.B."/>
            <person name="Labbe J."/>
            <person name="Martin F.M."/>
        </authorList>
    </citation>
    <scope>NUCLEOTIDE SEQUENCE</scope>
    <source>
        <strain evidence="1">FP105234-sp</strain>
    </source>
</reference>
<accession>A0ACB8R729</accession>
<keyword evidence="2" id="KW-1185">Reference proteome</keyword>
<evidence type="ECO:0000313" key="2">
    <source>
        <dbReference type="Proteomes" id="UP000814033"/>
    </source>
</evidence>
<comment type="caution">
    <text evidence="1">The sequence shown here is derived from an EMBL/GenBank/DDBJ whole genome shotgun (WGS) entry which is preliminary data.</text>
</comment>
<gene>
    <name evidence="1" type="ORF">FA95DRAFT_1550697</name>
</gene>
<organism evidence="1 2">
    <name type="scientific">Auriscalpium vulgare</name>
    <dbReference type="NCBI Taxonomy" id="40419"/>
    <lineage>
        <taxon>Eukaryota</taxon>
        <taxon>Fungi</taxon>
        <taxon>Dikarya</taxon>
        <taxon>Basidiomycota</taxon>
        <taxon>Agaricomycotina</taxon>
        <taxon>Agaricomycetes</taxon>
        <taxon>Russulales</taxon>
        <taxon>Auriscalpiaceae</taxon>
        <taxon>Auriscalpium</taxon>
    </lineage>
</organism>
<protein>
    <submittedName>
        <fullName evidence="1">Uncharacterized protein</fullName>
    </submittedName>
</protein>